<accession>A0A7X5QWB5</accession>
<keyword evidence="2" id="KW-1185">Reference proteome</keyword>
<organism evidence="1 2">
    <name type="scientific">Luteibacter yeojuensis</name>
    <dbReference type="NCBI Taxonomy" id="345309"/>
    <lineage>
        <taxon>Bacteria</taxon>
        <taxon>Pseudomonadati</taxon>
        <taxon>Pseudomonadota</taxon>
        <taxon>Gammaproteobacteria</taxon>
        <taxon>Lysobacterales</taxon>
        <taxon>Rhodanobacteraceae</taxon>
        <taxon>Luteibacter</taxon>
    </lineage>
</organism>
<dbReference type="Gene3D" id="2.40.160.20">
    <property type="match status" value="1"/>
</dbReference>
<gene>
    <name evidence="1" type="ORF">HBF32_13930</name>
</gene>
<name>A0A7X5QWB5_9GAMM</name>
<dbReference type="AlphaFoldDB" id="A0A7X5QWB5"/>
<evidence type="ECO:0008006" key="3">
    <source>
        <dbReference type="Google" id="ProtNLM"/>
    </source>
</evidence>
<dbReference type="RefSeq" id="WP_166700202.1">
    <property type="nucleotide sequence ID" value="NZ_JAAQTL010000001.1"/>
</dbReference>
<comment type="caution">
    <text evidence="1">The sequence shown here is derived from an EMBL/GenBank/DDBJ whole genome shotgun (WGS) entry which is preliminary data.</text>
</comment>
<dbReference type="EMBL" id="JAAQTL010000001">
    <property type="protein sequence ID" value="NID16566.1"/>
    <property type="molecule type" value="Genomic_DNA"/>
</dbReference>
<evidence type="ECO:0000313" key="1">
    <source>
        <dbReference type="EMBL" id="NID16566.1"/>
    </source>
</evidence>
<evidence type="ECO:0000313" key="2">
    <source>
        <dbReference type="Proteomes" id="UP000518878"/>
    </source>
</evidence>
<sequence length="314" mass="34148">MTLFDKRTKRLPTRTRVHGAMVSLLFLPAAGHAETNRPHEGWYGSVFGGVGGGASQDARQSGRAHLRGDHALPGFKDFDLVVDGRGRARQGRSGLLGVHIGYRFARRDSGIVPAVELEGMHVSSRQTAHLRNPLASGVANIGSDASQAEREDPTSVVKDKFGPGEHRFSNRMHTDVRTAMLNLVLAYETGGFVEPYLGLGIGVAKLDAGRAVSYQTHPSGPIELTPDTGEKVNHFNSRNRASDIALAWQAKAGLRARMTRHVSAFVEYRMVRTGPADFTFGSTRYAGHAPTDHWRVKHGPMRTHSGVLGVQYAL</sequence>
<dbReference type="Proteomes" id="UP000518878">
    <property type="component" value="Unassembled WGS sequence"/>
</dbReference>
<proteinExistence type="predicted"/>
<dbReference type="InterPro" id="IPR011250">
    <property type="entry name" value="OMP/PagP_B-barrel"/>
</dbReference>
<protein>
    <recommendedName>
        <fullName evidence="3">Outer membrane protein with beta-barrel domain</fullName>
    </recommendedName>
</protein>
<dbReference type="SUPFAM" id="SSF56925">
    <property type="entry name" value="OMPA-like"/>
    <property type="match status" value="1"/>
</dbReference>
<reference evidence="1 2" key="1">
    <citation type="journal article" date="2006" name="Int. J. Syst. Evol. Microbiol.">
        <title>Dyella yeojuensis sp. nov., isolated from greenhouse soil in Korea.</title>
        <authorList>
            <person name="Kim B.Y."/>
            <person name="Weon H.Y."/>
            <person name="Lee K.H."/>
            <person name="Seok S.J."/>
            <person name="Kwon S.W."/>
            <person name="Go S.J."/>
            <person name="Stackebrandt E."/>
        </authorList>
    </citation>
    <scope>NUCLEOTIDE SEQUENCE [LARGE SCALE GENOMIC DNA]</scope>
    <source>
        <strain evidence="1 2">DSM 17673</strain>
    </source>
</reference>